<protein>
    <recommendedName>
        <fullName evidence="4">Zinc-finger domain-containing protein</fullName>
    </recommendedName>
</protein>
<keyword evidence="1" id="KW-1133">Transmembrane helix</keyword>
<dbReference type="Proteomes" id="UP000662783">
    <property type="component" value="Chromosome"/>
</dbReference>
<evidence type="ECO:0000256" key="1">
    <source>
        <dbReference type="SAM" id="Phobius"/>
    </source>
</evidence>
<accession>A0A974WI10</accession>
<evidence type="ECO:0000313" key="3">
    <source>
        <dbReference type="Proteomes" id="UP000662783"/>
    </source>
</evidence>
<name>A0A974WI10_9BACT</name>
<evidence type="ECO:0000313" key="2">
    <source>
        <dbReference type="EMBL" id="QSE98939.1"/>
    </source>
</evidence>
<dbReference type="EMBL" id="CP070608">
    <property type="protein sequence ID" value="QSE98939.1"/>
    <property type="molecule type" value="Genomic_DNA"/>
</dbReference>
<evidence type="ECO:0008006" key="4">
    <source>
        <dbReference type="Google" id="ProtNLM"/>
    </source>
</evidence>
<organism evidence="2 3">
    <name type="scientific">Fulvivirga lutea</name>
    <dbReference type="NCBI Taxonomy" id="2810512"/>
    <lineage>
        <taxon>Bacteria</taxon>
        <taxon>Pseudomonadati</taxon>
        <taxon>Bacteroidota</taxon>
        <taxon>Cytophagia</taxon>
        <taxon>Cytophagales</taxon>
        <taxon>Fulvivirgaceae</taxon>
        <taxon>Fulvivirga</taxon>
    </lineage>
</organism>
<proteinExistence type="predicted"/>
<feature type="transmembrane region" description="Helical" evidence="1">
    <location>
        <begin position="83"/>
        <end position="101"/>
    </location>
</feature>
<dbReference type="AlphaFoldDB" id="A0A974WI10"/>
<reference evidence="2" key="1">
    <citation type="submission" date="2021-02" db="EMBL/GenBank/DDBJ databases">
        <title>Fulvivirga sp. S481 isolated from sea water.</title>
        <authorList>
            <person name="Bae S.S."/>
            <person name="Baek K."/>
        </authorList>
    </citation>
    <scope>NUCLEOTIDE SEQUENCE</scope>
    <source>
        <strain evidence="2">S481</strain>
    </source>
</reference>
<keyword evidence="3" id="KW-1185">Reference proteome</keyword>
<keyword evidence="1" id="KW-0812">Transmembrane</keyword>
<gene>
    <name evidence="2" type="ORF">JR347_07610</name>
</gene>
<dbReference type="KEGG" id="fuv:JR347_07610"/>
<keyword evidence="1" id="KW-0472">Membrane</keyword>
<sequence length="171" mass="19822">MKNIEEYDDLLWSYLDNSLSSKEKKELETKLSENKALSLRLEEFKSLTNFTKKNILATPSERFTQIVMSKIDDLGFQPKKSHWLLVITVIMTVIGCSFYISQYDTTMQLNLPSYELPLLESYLPSEGLNFTKNINLDIVSKVLLYSVTFLGLLLFDRAILKPYFKSRRLAS</sequence>
<dbReference type="RefSeq" id="WP_205723453.1">
    <property type="nucleotide sequence ID" value="NZ_CP070608.1"/>
</dbReference>
<feature type="transmembrane region" description="Helical" evidence="1">
    <location>
        <begin position="142"/>
        <end position="160"/>
    </location>
</feature>